<feature type="region of interest" description="Disordered" evidence="1">
    <location>
        <begin position="1"/>
        <end position="42"/>
    </location>
</feature>
<reference evidence="2" key="1">
    <citation type="submission" date="2021-06" db="EMBL/GenBank/DDBJ databases">
        <title>Comparative genomics, transcriptomics and evolutionary studies reveal genomic signatures of adaptation to plant cell wall in hemibiotrophic fungi.</title>
        <authorList>
            <consortium name="DOE Joint Genome Institute"/>
            <person name="Baroncelli R."/>
            <person name="Diaz J.F."/>
            <person name="Benocci T."/>
            <person name="Peng M."/>
            <person name="Battaglia E."/>
            <person name="Haridas S."/>
            <person name="Andreopoulos W."/>
            <person name="Labutti K."/>
            <person name="Pangilinan J."/>
            <person name="Floch G.L."/>
            <person name="Makela M.R."/>
            <person name="Henrissat B."/>
            <person name="Grigoriev I.V."/>
            <person name="Crouch J.A."/>
            <person name="De Vries R.P."/>
            <person name="Sukno S.A."/>
            <person name="Thon M.R."/>
        </authorList>
    </citation>
    <scope>NUCLEOTIDE SEQUENCE</scope>
    <source>
        <strain evidence="2">MAFF235873</strain>
    </source>
</reference>
<keyword evidence="3" id="KW-1185">Reference proteome</keyword>
<evidence type="ECO:0000313" key="2">
    <source>
        <dbReference type="EMBL" id="KAK2022177.1"/>
    </source>
</evidence>
<dbReference type="EMBL" id="MU843056">
    <property type="protein sequence ID" value="KAK2022177.1"/>
    <property type="molecule type" value="Genomic_DNA"/>
</dbReference>
<evidence type="ECO:0000256" key="1">
    <source>
        <dbReference type="SAM" id="MobiDB-lite"/>
    </source>
</evidence>
<dbReference type="AlphaFoldDB" id="A0AAD9H6D1"/>
<dbReference type="Proteomes" id="UP001232148">
    <property type="component" value="Unassembled WGS sequence"/>
</dbReference>
<feature type="compositionally biased region" description="Basic and acidic residues" evidence="1">
    <location>
        <begin position="19"/>
        <end position="32"/>
    </location>
</feature>
<gene>
    <name evidence="2" type="ORF">LX32DRAFT_206337</name>
</gene>
<proteinExistence type="predicted"/>
<evidence type="ECO:0000313" key="3">
    <source>
        <dbReference type="Proteomes" id="UP001232148"/>
    </source>
</evidence>
<sequence>MGEGCSGEGEGGKRKKRSGEKEKMIVKGKGEGGGKVNGKGREGMDGWMDGWMDTGRDVKNWCSAARCDETMEKKGTKNKRCKCAVAAAAAAATAAAAVVTRRGGEEERWRRKKKQGDVAIIEAVNNRGSKHSACFSFSLLLSVCLSVCPVPLLASSAV</sequence>
<protein>
    <submittedName>
        <fullName evidence="2">Uncharacterized protein</fullName>
    </submittedName>
</protein>
<organism evidence="2 3">
    <name type="scientific">Colletotrichum zoysiae</name>
    <dbReference type="NCBI Taxonomy" id="1216348"/>
    <lineage>
        <taxon>Eukaryota</taxon>
        <taxon>Fungi</taxon>
        <taxon>Dikarya</taxon>
        <taxon>Ascomycota</taxon>
        <taxon>Pezizomycotina</taxon>
        <taxon>Sordariomycetes</taxon>
        <taxon>Hypocreomycetidae</taxon>
        <taxon>Glomerellales</taxon>
        <taxon>Glomerellaceae</taxon>
        <taxon>Colletotrichum</taxon>
        <taxon>Colletotrichum graminicola species complex</taxon>
    </lineage>
</organism>
<accession>A0AAD9H6D1</accession>
<comment type="caution">
    <text evidence="2">The sequence shown here is derived from an EMBL/GenBank/DDBJ whole genome shotgun (WGS) entry which is preliminary data.</text>
</comment>
<name>A0AAD9H6D1_9PEZI</name>